<keyword evidence="1" id="KW-0472">Membrane</keyword>
<evidence type="ECO:0000256" key="1">
    <source>
        <dbReference type="SAM" id="Phobius"/>
    </source>
</evidence>
<gene>
    <name evidence="2" type="ORF">AVEN_219164_1</name>
</gene>
<dbReference type="EMBL" id="BGPR01001002">
    <property type="protein sequence ID" value="GBM42719.1"/>
    <property type="molecule type" value="Genomic_DNA"/>
</dbReference>
<sequence length="133" mass="15434">MGRELLSGEIEKNCHSIARYSSCTTAEGKKNSQYSVYHRLEKENRQFKQTIEILKIPNDEELQGGFFKRSLTIAMVLMTRHSENFSYLHRLRPLEHKTTTRSNFCIYVYTSSALTALPVAWLLLSLFSEPENI</sequence>
<keyword evidence="1" id="KW-0812">Transmembrane</keyword>
<keyword evidence="3" id="KW-1185">Reference proteome</keyword>
<evidence type="ECO:0000313" key="3">
    <source>
        <dbReference type="Proteomes" id="UP000499080"/>
    </source>
</evidence>
<comment type="caution">
    <text evidence="2">The sequence shown here is derived from an EMBL/GenBank/DDBJ whole genome shotgun (WGS) entry which is preliminary data.</text>
</comment>
<evidence type="ECO:0000313" key="2">
    <source>
        <dbReference type="EMBL" id="GBM42719.1"/>
    </source>
</evidence>
<dbReference type="Proteomes" id="UP000499080">
    <property type="component" value="Unassembled WGS sequence"/>
</dbReference>
<organism evidence="2 3">
    <name type="scientific">Araneus ventricosus</name>
    <name type="common">Orbweaver spider</name>
    <name type="synonym">Epeira ventricosa</name>
    <dbReference type="NCBI Taxonomy" id="182803"/>
    <lineage>
        <taxon>Eukaryota</taxon>
        <taxon>Metazoa</taxon>
        <taxon>Ecdysozoa</taxon>
        <taxon>Arthropoda</taxon>
        <taxon>Chelicerata</taxon>
        <taxon>Arachnida</taxon>
        <taxon>Araneae</taxon>
        <taxon>Araneomorphae</taxon>
        <taxon>Entelegynae</taxon>
        <taxon>Araneoidea</taxon>
        <taxon>Araneidae</taxon>
        <taxon>Araneus</taxon>
    </lineage>
</organism>
<dbReference type="AlphaFoldDB" id="A0A4Y2FQV9"/>
<keyword evidence="1" id="KW-1133">Transmembrane helix</keyword>
<protein>
    <submittedName>
        <fullName evidence="2">Uncharacterized protein</fullName>
    </submittedName>
</protein>
<proteinExistence type="predicted"/>
<reference evidence="2 3" key="1">
    <citation type="journal article" date="2019" name="Sci. Rep.">
        <title>Orb-weaving spider Araneus ventricosus genome elucidates the spidroin gene catalogue.</title>
        <authorList>
            <person name="Kono N."/>
            <person name="Nakamura H."/>
            <person name="Ohtoshi R."/>
            <person name="Moran D.A.P."/>
            <person name="Shinohara A."/>
            <person name="Yoshida Y."/>
            <person name="Fujiwara M."/>
            <person name="Mori M."/>
            <person name="Tomita M."/>
            <person name="Arakawa K."/>
        </authorList>
    </citation>
    <scope>NUCLEOTIDE SEQUENCE [LARGE SCALE GENOMIC DNA]</scope>
</reference>
<accession>A0A4Y2FQV9</accession>
<feature type="transmembrane region" description="Helical" evidence="1">
    <location>
        <begin position="104"/>
        <end position="127"/>
    </location>
</feature>
<name>A0A4Y2FQV9_ARAVE</name>